<name>A0AB34L586_9PEZI</name>
<dbReference type="Proteomes" id="UP000803884">
    <property type="component" value="Unassembled WGS sequence"/>
</dbReference>
<organism evidence="1 2">
    <name type="scientific">Cladosporium halotolerans</name>
    <dbReference type="NCBI Taxonomy" id="1052096"/>
    <lineage>
        <taxon>Eukaryota</taxon>
        <taxon>Fungi</taxon>
        <taxon>Dikarya</taxon>
        <taxon>Ascomycota</taxon>
        <taxon>Pezizomycotina</taxon>
        <taxon>Dothideomycetes</taxon>
        <taxon>Dothideomycetidae</taxon>
        <taxon>Cladosporiales</taxon>
        <taxon>Cladosporiaceae</taxon>
        <taxon>Cladosporium</taxon>
    </lineage>
</organism>
<comment type="caution">
    <text evidence="1">The sequence shown here is derived from an EMBL/GenBank/DDBJ whole genome shotgun (WGS) entry which is preliminary data.</text>
</comment>
<keyword evidence="2" id="KW-1185">Reference proteome</keyword>
<gene>
    <name evidence="1" type="ORF">WHR41_00727</name>
</gene>
<sequence>MVARDEMVTEVLLSPALPQIERHQRLHQHLAASPYSQGAIYVPAGDTLESPAAEDCAQAIVAVTPASPAGAVLMLRGKGQWRPGGRMAAVWSPPWSWKSEELCGYPFPYCARDLSCLASVQSPAHDAPWPVAYLLRLVFCSTAAVDYIRSIQVHKVTGWSSEELFEKHESVTSNLESYDCLSRRY</sequence>
<dbReference type="GeneID" id="96002171"/>
<reference evidence="1 2" key="1">
    <citation type="journal article" date="2020" name="Microbiol. Resour. Announc.">
        <title>Draft Genome Sequence of a Cladosporium Species Isolated from the Mesophotic Ascidian Didemnum maculosum.</title>
        <authorList>
            <person name="Gioti A."/>
            <person name="Siaperas R."/>
            <person name="Nikolaivits E."/>
            <person name="Le Goff G."/>
            <person name="Ouazzani J."/>
            <person name="Kotoulas G."/>
            <person name="Topakas E."/>
        </authorList>
    </citation>
    <scope>NUCLEOTIDE SEQUENCE [LARGE SCALE GENOMIC DNA]</scope>
    <source>
        <strain evidence="1 2">TM138-S3</strain>
    </source>
</reference>
<protein>
    <submittedName>
        <fullName evidence="1">Uncharacterized protein</fullName>
    </submittedName>
</protein>
<dbReference type="EMBL" id="JAAQHG020000002">
    <property type="protein sequence ID" value="KAL1590436.1"/>
    <property type="molecule type" value="Genomic_DNA"/>
</dbReference>
<dbReference type="RefSeq" id="XP_069233541.1">
    <property type="nucleotide sequence ID" value="XM_069369333.1"/>
</dbReference>
<evidence type="ECO:0000313" key="2">
    <source>
        <dbReference type="Proteomes" id="UP000803884"/>
    </source>
</evidence>
<accession>A0AB34L586</accession>
<dbReference type="AlphaFoldDB" id="A0AB34L586"/>
<evidence type="ECO:0000313" key="1">
    <source>
        <dbReference type="EMBL" id="KAL1590436.1"/>
    </source>
</evidence>
<proteinExistence type="predicted"/>